<proteinExistence type="predicted"/>
<accession>A0A1R2BY45</accession>
<keyword evidence="2" id="KW-1185">Reference proteome</keyword>
<reference evidence="1 2" key="1">
    <citation type="submission" date="2016-11" db="EMBL/GenBank/DDBJ databases">
        <title>The macronuclear genome of Stentor coeruleus: a giant cell with tiny introns.</title>
        <authorList>
            <person name="Slabodnick M."/>
            <person name="Ruby J.G."/>
            <person name="Reiff S.B."/>
            <person name="Swart E.C."/>
            <person name="Gosai S."/>
            <person name="Prabakaran S."/>
            <person name="Witkowska E."/>
            <person name="Larue G.E."/>
            <person name="Fisher S."/>
            <person name="Freeman R.M."/>
            <person name="Gunawardena J."/>
            <person name="Chu W."/>
            <person name="Stover N.A."/>
            <person name="Gregory B.D."/>
            <person name="Nowacki M."/>
            <person name="Derisi J."/>
            <person name="Roy S.W."/>
            <person name="Marshall W.F."/>
            <person name="Sood P."/>
        </authorList>
    </citation>
    <scope>NUCLEOTIDE SEQUENCE [LARGE SCALE GENOMIC DNA]</scope>
    <source>
        <strain evidence="1">WM001</strain>
    </source>
</reference>
<gene>
    <name evidence="1" type="ORF">SteCoe_17720</name>
</gene>
<dbReference type="EMBL" id="MPUH01000368">
    <property type="protein sequence ID" value="OMJ81730.1"/>
    <property type="molecule type" value="Genomic_DNA"/>
</dbReference>
<comment type="caution">
    <text evidence="1">The sequence shown here is derived from an EMBL/GenBank/DDBJ whole genome shotgun (WGS) entry which is preliminary data.</text>
</comment>
<dbReference type="Proteomes" id="UP000187209">
    <property type="component" value="Unassembled WGS sequence"/>
</dbReference>
<protein>
    <submittedName>
        <fullName evidence="1">Uncharacterized protein</fullName>
    </submittedName>
</protein>
<dbReference type="AlphaFoldDB" id="A0A1R2BY45"/>
<evidence type="ECO:0000313" key="2">
    <source>
        <dbReference type="Proteomes" id="UP000187209"/>
    </source>
</evidence>
<evidence type="ECO:0000313" key="1">
    <source>
        <dbReference type="EMBL" id="OMJ81730.1"/>
    </source>
</evidence>
<sequence length="287" mass="33591">MSVEVVEYQMKQDAEFKKCKEQIIDLTFQLNSLKVHLEKLKVENIELVKKDNKNLQNISNLEECTEKLEIVNSILKYELEIQNRKYEESLSQIKSLNQTYLKTLSQFEDYKKAQKEVDNTIKSYNFDASFDLFASNLEKKLSIPKCEICNTASAYICTLHNPYASLCNIHLRRHIGGNHKLLRLFDTNAEIPDLDALIKLQAKKVLENKQKIMTFISNTMIDIERLTETLIGKFDEIFNKVVIMKTVGKPIDFDFMEISQFDKMAEDNFLMEWLTEKLRKNHSNPTN</sequence>
<organism evidence="1 2">
    <name type="scientific">Stentor coeruleus</name>
    <dbReference type="NCBI Taxonomy" id="5963"/>
    <lineage>
        <taxon>Eukaryota</taxon>
        <taxon>Sar</taxon>
        <taxon>Alveolata</taxon>
        <taxon>Ciliophora</taxon>
        <taxon>Postciliodesmatophora</taxon>
        <taxon>Heterotrichea</taxon>
        <taxon>Heterotrichida</taxon>
        <taxon>Stentoridae</taxon>
        <taxon>Stentor</taxon>
    </lineage>
</organism>
<name>A0A1R2BY45_9CILI</name>